<comment type="caution">
    <text evidence="9">The sequence shown here is derived from an EMBL/GenBank/DDBJ whole genome shotgun (WGS) entry which is preliminary data.</text>
</comment>
<gene>
    <name evidence="9" type="ORF">J2Z81_002161</name>
</gene>
<evidence type="ECO:0000256" key="4">
    <source>
        <dbReference type="ARBA" id="ARBA00022692"/>
    </source>
</evidence>
<evidence type="ECO:0000259" key="8">
    <source>
        <dbReference type="PROSITE" id="PS50928"/>
    </source>
</evidence>
<dbReference type="EMBL" id="JAGIKX010000021">
    <property type="protein sequence ID" value="MBP2258190.1"/>
    <property type="molecule type" value="Genomic_DNA"/>
</dbReference>
<feature type="transmembrane region" description="Helical" evidence="7">
    <location>
        <begin position="164"/>
        <end position="183"/>
    </location>
</feature>
<feature type="transmembrane region" description="Helical" evidence="7">
    <location>
        <begin position="271"/>
        <end position="295"/>
    </location>
</feature>
<name>A0ABS4S9K5_9BACI</name>
<sequence>MEPALNTPSSDRDEMERKFDSTWTIARKKFFKRKLAVISLLFLLFIITLSFLAPYITSEDISRIDMANINQEPSNEHWFGTDRNGRDVFTRTLYGGRVSLTIGLTSMLFVTFIGSIIGSIAGFFGGRIDDLFMRFTDFVLTLPFYVFVIVLNAIMIGFGKVTGMWSLIIVFSLLGWGSVARIVRSKILAEKENEYVLAATSIGSKPSKVIMKHLIPNVMTTIIVQATLLLATYIVAEAGLSFIGVGVPPEIPSWGNMLMEARQTDVLQNKLWIWIPPAVCITLTILSINFFGEGLKDAFDPKRKK</sequence>
<organism evidence="9 10">
    <name type="scientific">Virgibacillus alimentarius</name>
    <dbReference type="NCBI Taxonomy" id="698769"/>
    <lineage>
        <taxon>Bacteria</taxon>
        <taxon>Bacillati</taxon>
        <taxon>Bacillota</taxon>
        <taxon>Bacilli</taxon>
        <taxon>Bacillales</taxon>
        <taxon>Bacillaceae</taxon>
        <taxon>Virgibacillus</taxon>
    </lineage>
</organism>
<keyword evidence="5 7" id="KW-1133">Transmembrane helix</keyword>
<dbReference type="PROSITE" id="PS50928">
    <property type="entry name" value="ABC_TM1"/>
    <property type="match status" value="1"/>
</dbReference>
<dbReference type="InterPro" id="IPR050366">
    <property type="entry name" value="BP-dependent_transpt_permease"/>
</dbReference>
<dbReference type="InterPro" id="IPR025966">
    <property type="entry name" value="OppC_N"/>
</dbReference>
<dbReference type="InterPro" id="IPR000515">
    <property type="entry name" value="MetI-like"/>
</dbReference>
<keyword evidence="2 7" id="KW-0813">Transport</keyword>
<keyword evidence="10" id="KW-1185">Reference proteome</keyword>
<dbReference type="InterPro" id="IPR053523">
    <property type="entry name" value="Oligopeptide_permease_AppC"/>
</dbReference>
<dbReference type="NCBIfam" id="NF045476">
    <property type="entry name" value="Opp4C"/>
    <property type="match status" value="1"/>
</dbReference>
<evidence type="ECO:0000256" key="7">
    <source>
        <dbReference type="RuleBase" id="RU363032"/>
    </source>
</evidence>
<evidence type="ECO:0000256" key="6">
    <source>
        <dbReference type="ARBA" id="ARBA00023136"/>
    </source>
</evidence>
<feature type="transmembrane region" description="Helical" evidence="7">
    <location>
        <begin position="214"/>
        <end position="236"/>
    </location>
</feature>
<dbReference type="Pfam" id="PF12911">
    <property type="entry name" value="OppC_N"/>
    <property type="match status" value="1"/>
</dbReference>
<dbReference type="InterPro" id="IPR035906">
    <property type="entry name" value="MetI-like_sf"/>
</dbReference>
<evidence type="ECO:0000313" key="10">
    <source>
        <dbReference type="Proteomes" id="UP001519294"/>
    </source>
</evidence>
<comment type="similarity">
    <text evidence="7">Belongs to the binding-protein-dependent transport system permease family.</text>
</comment>
<evidence type="ECO:0000256" key="1">
    <source>
        <dbReference type="ARBA" id="ARBA00004651"/>
    </source>
</evidence>
<accession>A0ABS4S9K5</accession>
<evidence type="ECO:0000256" key="3">
    <source>
        <dbReference type="ARBA" id="ARBA00022475"/>
    </source>
</evidence>
<dbReference type="Gene3D" id="1.10.3720.10">
    <property type="entry name" value="MetI-like"/>
    <property type="match status" value="1"/>
</dbReference>
<dbReference type="PANTHER" id="PTHR43386">
    <property type="entry name" value="OLIGOPEPTIDE TRANSPORT SYSTEM PERMEASE PROTEIN APPC"/>
    <property type="match status" value="1"/>
</dbReference>
<evidence type="ECO:0000313" key="9">
    <source>
        <dbReference type="EMBL" id="MBP2258190.1"/>
    </source>
</evidence>
<dbReference type="Pfam" id="PF00528">
    <property type="entry name" value="BPD_transp_1"/>
    <property type="match status" value="1"/>
</dbReference>
<evidence type="ECO:0000256" key="5">
    <source>
        <dbReference type="ARBA" id="ARBA00022989"/>
    </source>
</evidence>
<dbReference type="CDD" id="cd06261">
    <property type="entry name" value="TM_PBP2"/>
    <property type="match status" value="1"/>
</dbReference>
<feature type="domain" description="ABC transmembrane type-1" evidence="8">
    <location>
        <begin position="96"/>
        <end position="292"/>
    </location>
</feature>
<feature type="transmembrane region" description="Helical" evidence="7">
    <location>
        <begin position="138"/>
        <end position="158"/>
    </location>
</feature>
<protein>
    <submittedName>
        <fullName evidence="9">Peptide/nickel transport system permease protein</fullName>
    </submittedName>
</protein>
<evidence type="ECO:0000256" key="2">
    <source>
        <dbReference type="ARBA" id="ARBA00022448"/>
    </source>
</evidence>
<keyword evidence="4 7" id="KW-0812">Transmembrane</keyword>
<proteinExistence type="inferred from homology"/>
<feature type="transmembrane region" description="Helical" evidence="7">
    <location>
        <begin position="102"/>
        <end position="126"/>
    </location>
</feature>
<reference evidence="9 10" key="1">
    <citation type="submission" date="2021-03" db="EMBL/GenBank/DDBJ databases">
        <title>Genomic Encyclopedia of Type Strains, Phase IV (KMG-IV): sequencing the most valuable type-strain genomes for metagenomic binning, comparative biology and taxonomic classification.</title>
        <authorList>
            <person name="Goeker M."/>
        </authorList>
    </citation>
    <scope>NUCLEOTIDE SEQUENCE [LARGE SCALE GENOMIC DNA]</scope>
    <source>
        <strain evidence="9 10">DSM 25790</strain>
    </source>
</reference>
<comment type="subcellular location">
    <subcellularLocation>
        <location evidence="1 7">Cell membrane</location>
        <topology evidence="1 7">Multi-pass membrane protein</topology>
    </subcellularLocation>
</comment>
<dbReference type="PANTHER" id="PTHR43386:SF1">
    <property type="entry name" value="D,D-DIPEPTIDE TRANSPORT SYSTEM PERMEASE PROTEIN DDPC-RELATED"/>
    <property type="match status" value="1"/>
</dbReference>
<dbReference type="SUPFAM" id="SSF161098">
    <property type="entry name" value="MetI-like"/>
    <property type="match status" value="1"/>
</dbReference>
<keyword evidence="3" id="KW-1003">Cell membrane</keyword>
<dbReference type="RefSeq" id="WP_390337533.1">
    <property type="nucleotide sequence ID" value="NZ_JAGIKX010000021.1"/>
</dbReference>
<keyword evidence="6 7" id="KW-0472">Membrane</keyword>
<dbReference type="Proteomes" id="UP001519294">
    <property type="component" value="Unassembled WGS sequence"/>
</dbReference>
<feature type="transmembrane region" description="Helical" evidence="7">
    <location>
        <begin position="35"/>
        <end position="56"/>
    </location>
</feature>